<feature type="transmembrane region" description="Helical" evidence="9">
    <location>
        <begin position="20"/>
        <end position="45"/>
    </location>
</feature>
<dbReference type="AlphaFoldDB" id="A0A1E7ERV2"/>
<dbReference type="Pfam" id="PF03219">
    <property type="entry name" value="TLC"/>
    <property type="match status" value="1"/>
</dbReference>
<evidence type="ECO:0000313" key="12">
    <source>
        <dbReference type="Proteomes" id="UP000095751"/>
    </source>
</evidence>
<dbReference type="GO" id="GO:0005524">
    <property type="term" value="F:ATP binding"/>
    <property type="evidence" value="ECO:0007669"/>
    <property type="project" value="UniProtKB-KW"/>
</dbReference>
<organism evidence="11 12">
    <name type="scientific">Fragilariopsis cylindrus CCMP1102</name>
    <dbReference type="NCBI Taxonomy" id="635003"/>
    <lineage>
        <taxon>Eukaryota</taxon>
        <taxon>Sar</taxon>
        <taxon>Stramenopiles</taxon>
        <taxon>Ochrophyta</taxon>
        <taxon>Bacillariophyta</taxon>
        <taxon>Bacillariophyceae</taxon>
        <taxon>Bacillariophycidae</taxon>
        <taxon>Bacillariales</taxon>
        <taxon>Bacillariaceae</taxon>
        <taxon>Fragilariopsis</taxon>
    </lineage>
</organism>
<feature type="transmembrane region" description="Helical" evidence="9">
    <location>
        <begin position="360"/>
        <end position="385"/>
    </location>
</feature>
<comment type="similarity">
    <text evidence="2 9">Belongs to the ADP/ATP translocase tlc family.</text>
</comment>
<feature type="transmembrane region" description="Helical" evidence="9">
    <location>
        <begin position="321"/>
        <end position="340"/>
    </location>
</feature>
<evidence type="ECO:0000256" key="1">
    <source>
        <dbReference type="ARBA" id="ARBA00004141"/>
    </source>
</evidence>
<feature type="region of interest" description="Disordered" evidence="10">
    <location>
        <begin position="241"/>
        <end position="260"/>
    </location>
</feature>
<name>A0A1E7ERV2_9STRA</name>
<dbReference type="GO" id="GO:0005471">
    <property type="term" value="F:ATP:ADP antiporter activity"/>
    <property type="evidence" value="ECO:0007669"/>
    <property type="project" value="InterPro"/>
</dbReference>
<feature type="transmembrane region" description="Helical" evidence="9">
    <location>
        <begin position="96"/>
        <end position="117"/>
    </location>
</feature>
<evidence type="ECO:0000256" key="4">
    <source>
        <dbReference type="ARBA" id="ARBA00022692"/>
    </source>
</evidence>
<keyword evidence="7 9" id="KW-1133">Transmembrane helix</keyword>
<dbReference type="PANTHER" id="PTHR31187">
    <property type="match status" value="1"/>
</dbReference>
<keyword evidence="4 9" id="KW-0812">Transmembrane</keyword>
<evidence type="ECO:0000256" key="10">
    <source>
        <dbReference type="SAM" id="MobiDB-lite"/>
    </source>
</evidence>
<evidence type="ECO:0000256" key="3">
    <source>
        <dbReference type="ARBA" id="ARBA00022448"/>
    </source>
</evidence>
<feature type="transmembrane region" description="Helical" evidence="9">
    <location>
        <begin position="170"/>
        <end position="193"/>
    </location>
</feature>
<evidence type="ECO:0000256" key="9">
    <source>
        <dbReference type="RuleBase" id="RU363121"/>
    </source>
</evidence>
<dbReference type="EMBL" id="KV784379">
    <property type="protein sequence ID" value="OEU08691.1"/>
    <property type="molecule type" value="Genomic_DNA"/>
</dbReference>
<evidence type="ECO:0000256" key="8">
    <source>
        <dbReference type="ARBA" id="ARBA00023136"/>
    </source>
</evidence>
<feature type="region of interest" description="Disordered" evidence="10">
    <location>
        <begin position="481"/>
        <end position="509"/>
    </location>
</feature>
<evidence type="ECO:0000256" key="7">
    <source>
        <dbReference type="ARBA" id="ARBA00022989"/>
    </source>
</evidence>
<keyword evidence="3 9" id="KW-0813">Transport</keyword>
<dbReference type="PANTHER" id="PTHR31187:SF1">
    <property type="entry name" value="ADP,ATP CARRIER PROTEIN 1"/>
    <property type="match status" value="1"/>
</dbReference>
<proteinExistence type="inferred from homology"/>
<keyword evidence="6 9" id="KW-0067">ATP-binding</keyword>
<keyword evidence="5 9" id="KW-0547">Nucleotide-binding</keyword>
<reference evidence="11 12" key="1">
    <citation type="submission" date="2016-09" db="EMBL/GenBank/DDBJ databases">
        <title>Extensive genetic diversity and differential bi-allelic expression allows diatom success in the polar Southern Ocean.</title>
        <authorList>
            <consortium name="DOE Joint Genome Institute"/>
            <person name="Mock T."/>
            <person name="Otillar R.P."/>
            <person name="Strauss J."/>
            <person name="Dupont C."/>
            <person name="Frickenhaus S."/>
            <person name="Maumus F."/>
            <person name="Mcmullan M."/>
            <person name="Sanges R."/>
            <person name="Schmutz J."/>
            <person name="Toseland A."/>
            <person name="Valas R."/>
            <person name="Veluchamy A."/>
            <person name="Ward B.J."/>
            <person name="Allen A."/>
            <person name="Barry K."/>
            <person name="Falciatore A."/>
            <person name="Ferrante M."/>
            <person name="Fortunato A.E."/>
            <person name="Gloeckner G."/>
            <person name="Gruber A."/>
            <person name="Hipkin R."/>
            <person name="Janech M."/>
            <person name="Kroth P."/>
            <person name="Leese F."/>
            <person name="Lindquist E."/>
            <person name="Lyon B.R."/>
            <person name="Martin J."/>
            <person name="Mayer C."/>
            <person name="Parker M."/>
            <person name="Quesneville H."/>
            <person name="Raymond J."/>
            <person name="Uhlig C."/>
            <person name="Valentin K.U."/>
            <person name="Worden A.Z."/>
            <person name="Armbrust E.V."/>
            <person name="Bowler C."/>
            <person name="Green B."/>
            <person name="Moulton V."/>
            <person name="Van Oosterhout C."/>
            <person name="Grigoriev I."/>
        </authorList>
    </citation>
    <scope>NUCLEOTIDE SEQUENCE [LARGE SCALE GENOMIC DNA]</scope>
    <source>
        <strain evidence="11 12">CCMP1102</strain>
    </source>
</reference>
<comment type="subcellular location">
    <subcellularLocation>
        <location evidence="1 9">Membrane</location>
        <topology evidence="1 9">Multi-pass membrane protein</topology>
    </subcellularLocation>
</comment>
<protein>
    <recommendedName>
        <fullName evidence="9">ADP,ATP carrier protein</fullName>
    </recommendedName>
</protein>
<dbReference type="GO" id="GO:0016020">
    <property type="term" value="C:membrane"/>
    <property type="evidence" value="ECO:0007669"/>
    <property type="project" value="UniProtKB-SubCell"/>
</dbReference>
<feature type="transmembrane region" description="Helical" evidence="9">
    <location>
        <begin position="205"/>
        <end position="225"/>
    </location>
</feature>
<evidence type="ECO:0000313" key="11">
    <source>
        <dbReference type="EMBL" id="OEU08691.1"/>
    </source>
</evidence>
<feature type="transmembrane region" description="Helical" evidence="9">
    <location>
        <begin position="123"/>
        <end position="142"/>
    </location>
</feature>
<accession>A0A1E7ERV2</accession>
<dbReference type="OrthoDB" id="45897at2759"/>
<dbReference type="Proteomes" id="UP000095751">
    <property type="component" value="Unassembled WGS sequence"/>
</dbReference>
<dbReference type="KEGG" id="fcy:FRACYDRAFT_196310"/>
<evidence type="ECO:0000256" key="5">
    <source>
        <dbReference type="ARBA" id="ARBA00022741"/>
    </source>
</evidence>
<feature type="transmembrane region" description="Helical" evidence="9">
    <location>
        <begin position="57"/>
        <end position="76"/>
    </location>
</feature>
<evidence type="ECO:0000256" key="6">
    <source>
        <dbReference type="ARBA" id="ARBA00022840"/>
    </source>
</evidence>
<keyword evidence="8 9" id="KW-0472">Membrane</keyword>
<dbReference type="InParanoid" id="A0A1E7ERV2"/>
<sequence length="509" mass="55130">MTTNANTKTKKYSPRVQSCILMSIAMSLHFGGYEFARSAALALFTSSGGITGFNHPSAYPLAIGCVTPTTLGLLYWYGTILKKNGPRKALQKTTSFVILVLFVGTTLIAGLSSLSLSSSGAPVAAAAASCMTKAIVALLFVFQNSYAHLIYTQQWSFLGSVMTPTEGTKWFTYIAGLSSIVCTITASCVSSIATAGYGSSSGGGSGGLTVLIFLTCVTLTASMICSDRAYQLSNEYGFDPSNEFQQKQKKKDDDDIGTTTKNESLLEKTKRMFQTSPILARLFGEVITFQALSTVLNVCFVRQLKESIIVDGNRAAFTGKFYAGVNGSACIMQFLVLPLLRKYMEPQWVYRFLPLLLMPLLSYSAFFVSSTTSGLWIAAIAFFVLKSADYSIRNIANEMVYQPLDFDARYLGKEVIGVFANRFGKSGTSMILTGLTSIFGFAVGSTRPLSQLAVGVGSVWSVCSIYLSKYVITNKQAEEQVRQRSSNSSKETDAVTAMATNDDDRVKED</sequence>
<dbReference type="InterPro" id="IPR004667">
    <property type="entry name" value="ADP_ATP_car_bac_type"/>
</dbReference>
<keyword evidence="12" id="KW-1185">Reference proteome</keyword>
<gene>
    <name evidence="11" type="ORF">FRACYDRAFT_196310</name>
</gene>
<evidence type="ECO:0000256" key="2">
    <source>
        <dbReference type="ARBA" id="ARBA00007127"/>
    </source>
</evidence>